<dbReference type="GO" id="GO:0006364">
    <property type="term" value="P:rRNA processing"/>
    <property type="evidence" value="ECO:0007669"/>
    <property type="project" value="InterPro"/>
</dbReference>
<feature type="compositionally biased region" description="Acidic residues" evidence="1">
    <location>
        <begin position="128"/>
        <end position="139"/>
    </location>
</feature>
<evidence type="ECO:0000259" key="2">
    <source>
        <dbReference type="Pfam" id="PF25121"/>
    </source>
</evidence>
<feature type="region of interest" description="Disordered" evidence="1">
    <location>
        <begin position="266"/>
        <end position="306"/>
    </location>
</feature>
<protein>
    <submittedName>
        <fullName evidence="3">Pre-rRNA-processing protein esf1</fullName>
    </submittedName>
</protein>
<feature type="compositionally biased region" description="Acidic residues" evidence="1">
    <location>
        <begin position="286"/>
        <end position="306"/>
    </location>
</feature>
<dbReference type="EMBL" id="JANBPY010001055">
    <property type="protein sequence ID" value="KAJ1961859.1"/>
    <property type="molecule type" value="Genomic_DNA"/>
</dbReference>
<dbReference type="InterPro" id="IPR056750">
    <property type="entry name" value="RRM_ESF1"/>
</dbReference>
<dbReference type="Proteomes" id="UP001150925">
    <property type="component" value="Unassembled WGS sequence"/>
</dbReference>
<organism evidence="3 4">
    <name type="scientific">Dispira parvispora</name>
    <dbReference type="NCBI Taxonomy" id="1520584"/>
    <lineage>
        <taxon>Eukaryota</taxon>
        <taxon>Fungi</taxon>
        <taxon>Fungi incertae sedis</taxon>
        <taxon>Zoopagomycota</taxon>
        <taxon>Kickxellomycotina</taxon>
        <taxon>Dimargaritomycetes</taxon>
        <taxon>Dimargaritales</taxon>
        <taxon>Dimargaritaceae</taxon>
        <taxon>Dispira</taxon>
    </lineage>
</organism>
<gene>
    <name evidence="3" type="primary">ESF1</name>
    <name evidence="3" type="ORF">IWQ62_003720</name>
</gene>
<reference evidence="3" key="1">
    <citation type="submission" date="2022-07" db="EMBL/GenBank/DDBJ databases">
        <title>Phylogenomic reconstructions and comparative analyses of Kickxellomycotina fungi.</title>
        <authorList>
            <person name="Reynolds N.K."/>
            <person name="Stajich J.E."/>
            <person name="Barry K."/>
            <person name="Grigoriev I.V."/>
            <person name="Crous P."/>
            <person name="Smith M.E."/>
        </authorList>
    </citation>
    <scope>NUCLEOTIDE SEQUENCE</scope>
    <source>
        <strain evidence="3">RSA 1196</strain>
    </source>
</reference>
<evidence type="ECO:0000256" key="1">
    <source>
        <dbReference type="SAM" id="MobiDB-lite"/>
    </source>
</evidence>
<feature type="compositionally biased region" description="Polar residues" evidence="1">
    <location>
        <begin position="29"/>
        <end position="46"/>
    </location>
</feature>
<keyword evidence="4" id="KW-1185">Reference proteome</keyword>
<name>A0A9W8AMZ0_9FUNG</name>
<feature type="region of interest" description="Disordered" evidence="1">
    <location>
        <begin position="105"/>
        <end position="214"/>
    </location>
</feature>
<dbReference type="InterPro" id="IPR039754">
    <property type="entry name" value="Esf1"/>
</dbReference>
<dbReference type="PANTHER" id="PTHR12202">
    <property type="entry name" value="ESF1 HOMOLOG"/>
    <property type="match status" value="1"/>
</dbReference>
<feature type="region of interest" description="Disordered" evidence="1">
    <location>
        <begin position="1"/>
        <end position="58"/>
    </location>
</feature>
<proteinExistence type="predicted"/>
<dbReference type="GO" id="GO:0003723">
    <property type="term" value="F:RNA binding"/>
    <property type="evidence" value="ECO:0007669"/>
    <property type="project" value="TreeGrafter"/>
</dbReference>
<comment type="caution">
    <text evidence="3">The sequence shown here is derived from an EMBL/GenBank/DDBJ whole genome shotgun (WGS) entry which is preliminary data.</text>
</comment>
<dbReference type="PANTHER" id="PTHR12202:SF0">
    <property type="entry name" value="ESF1 HOMOLOG"/>
    <property type="match status" value="1"/>
</dbReference>
<sequence length="407" mass="45013">MLKKDKKGANKGPRNFNQGNNKKGPGIDNSRSQPSKSFTNKDTPVTTDPRFAHVHNDPRFKKVNRAFAKVHVDRRFASKLNNNDFAFTAKVDRYGRRLGNDKATSELKRFYKFDDDENDARVAGTSSESEDGSGSDDEHDNVIKHRAVASPSSTEDEDEAEVQDRGKEYDPARGIGVASSSDESESDTDLLDTAGGVASGTEEDSEDDMAVPQGDPTHRFAVVRMDWGHLKAVDLFKAFTAFKPTTGAIASVKIYLSEFGKQQLAKERSQGPQVNLGKVDPKANGVEDEAGSDEDSAQEEDESDLDSDALARKNVMMRAKFASLFVEDDGTEYDQKVLRQYELDKLNYYYAVVECDSVQTAAAIYEACDGSEFEASSNLLDLRYVPDDTTFSDSDLHDEARSAPEHY</sequence>
<evidence type="ECO:0000313" key="3">
    <source>
        <dbReference type="EMBL" id="KAJ1961859.1"/>
    </source>
</evidence>
<dbReference type="AlphaFoldDB" id="A0A9W8AMZ0"/>
<accession>A0A9W8AMZ0</accession>
<feature type="domain" description="ESF1 RRM" evidence="2">
    <location>
        <begin position="217"/>
        <end position="310"/>
    </location>
</feature>
<evidence type="ECO:0000313" key="4">
    <source>
        <dbReference type="Proteomes" id="UP001150925"/>
    </source>
</evidence>
<dbReference type="OrthoDB" id="431825at2759"/>
<feature type="non-terminal residue" evidence="3">
    <location>
        <position position="407"/>
    </location>
</feature>
<feature type="compositionally biased region" description="Basic and acidic residues" evidence="1">
    <location>
        <begin position="162"/>
        <end position="171"/>
    </location>
</feature>
<feature type="domain" description="ESF1 RRM" evidence="2">
    <location>
        <begin position="328"/>
        <end position="394"/>
    </location>
</feature>
<dbReference type="Pfam" id="PF25121">
    <property type="entry name" value="RRM_ESF1"/>
    <property type="match status" value="2"/>
</dbReference>